<sequence length="181" mass="18443">MEPARKTPAVAPSAHVAKNAVVIGDVTIGEECCILFNAVLRGDCGTYISLGDRSNVQEGACLHVSPHAPTVVGSDVTIGHGAVVHGCTIGNRTLVGMGATVLDGAQVGESCLIGAGALVTGSARIPDGMLVIGSPAKAVRPLTEAERASLAENIQEYLEVGQRLAAEGWLLTGAVPAPWQE</sequence>
<dbReference type="PANTHER" id="PTHR13061">
    <property type="entry name" value="DYNACTIN SUBUNIT P25"/>
    <property type="match status" value="1"/>
</dbReference>
<dbReference type="SUPFAM" id="SSF51161">
    <property type="entry name" value="Trimeric LpxA-like enzymes"/>
    <property type="match status" value="1"/>
</dbReference>
<dbReference type="InterPro" id="IPR011004">
    <property type="entry name" value="Trimer_LpxA-like_sf"/>
</dbReference>
<gene>
    <name evidence="1" type="ORF">E5982_07780</name>
</gene>
<name>A0A4T9T6J6_9ACTN</name>
<keyword evidence="2" id="KW-1185">Reference proteome</keyword>
<comment type="caution">
    <text evidence="1">The sequence shown here is derived from an EMBL/GenBank/DDBJ whole genome shotgun (WGS) entry which is preliminary data.</text>
</comment>
<dbReference type="AlphaFoldDB" id="A0A4T9T6J6"/>
<protein>
    <submittedName>
        <fullName evidence="1">Gamma carbonic anhydrase family protein</fullName>
    </submittedName>
</protein>
<dbReference type="EMBL" id="SSTM01000005">
    <property type="protein sequence ID" value="TJW09966.1"/>
    <property type="molecule type" value="Genomic_DNA"/>
</dbReference>
<organism evidence="1 2">
    <name type="scientific">Parvibacter caecicola</name>
    <dbReference type="NCBI Taxonomy" id="747645"/>
    <lineage>
        <taxon>Bacteria</taxon>
        <taxon>Bacillati</taxon>
        <taxon>Actinomycetota</taxon>
        <taxon>Coriobacteriia</taxon>
        <taxon>Coriobacteriales</taxon>
        <taxon>Coriobacteriaceae</taxon>
        <taxon>Parvibacter</taxon>
    </lineage>
</organism>
<dbReference type="Gene3D" id="2.160.10.10">
    <property type="entry name" value="Hexapeptide repeat proteins"/>
    <property type="match status" value="1"/>
</dbReference>
<evidence type="ECO:0000313" key="2">
    <source>
        <dbReference type="Proteomes" id="UP000309454"/>
    </source>
</evidence>
<dbReference type="InterPro" id="IPR047324">
    <property type="entry name" value="LbH_gamma_CA-like"/>
</dbReference>
<dbReference type="OrthoDB" id="9803036at2"/>
<dbReference type="Proteomes" id="UP000309454">
    <property type="component" value="Unassembled WGS sequence"/>
</dbReference>
<dbReference type="InterPro" id="IPR050484">
    <property type="entry name" value="Transf_Hexapept/Carb_Anhydrase"/>
</dbReference>
<accession>A0A4T9T6J6</accession>
<evidence type="ECO:0000313" key="1">
    <source>
        <dbReference type="EMBL" id="TJW09966.1"/>
    </source>
</evidence>
<proteinExistence type="predicted"/>
<dbReference type="Pfam" id="PF00132">
    <property type="entry name" value="Hexapep"/>
    <property type="match status" value="1"/>
</dbReference>
<dbReference type="CDD" id="cd04645">
    <property type="entry name" value="LbH_gamma_CA_like"/>
    <property type="match status" value="1"/>
</dbReference>
<dbReference type="InterPro" id="IPR001451">
    <property type="entry name" value="Hexapep"/>
</dbReference>
<reference evidence="1 2" key="1">
    <citation type="submission" date="2019-04" db="EMBL/GenBank/DDBJ databases">
        <title>Microbes associate with the intestines of laboratory mice.</title>
        <authorList>
            <person name="Navarre W."/>
            <person name="Wong E."/>
            <person name="Huang K.C."/>
            <person name="Tropini C."/>
            <person name="Ng K."/>
            <person name="Yu B."/>
        </authorList>
    </citation>
    <scope>NUCLEOTIDE SEQUENCE [LARGE SCALE GENOMIC DNA]</scope>
    <source>
        <strain evidence="1 2">NM48_B13</strain>
    </source>
</reference>
<dbReference type="RefSeq" id="WP_136846028.1">
    <property type="nucleotide sequence ID" value="NZ_SSTM01000005.1"/>
</dbReference>
<dbReference type="PANTHER" id="PTHR13061:SF29">
    <property type="entry name" value="GAMMA CARBONIC ANHYDRASE-LIKE 1, MITOCHONDRIAL-RELATED"/>
    <property type="match status" value="1"/>
</dbReference>